<dbReference type="AlphaFoldDB" id="A0A0A2WZY6"/>
<keyword evidence="1" id="KW-0472">Membrane</keyword>
<name>A0A0A2WZY6_9GAMM</name>
<proteinExistence type="predicted"/>
<evidence type="ECO:0000313" key="2">
    <source>
        <dbReference type="EMBL" id="KGQ18549.1"/>
    </source>
</evidence>
<keyword evidence="1" id="KW-0812">Transmembrane</keyword>
<feature type="transmembrane region" description="Helical" evidence="1">
    <location>
        <begin position="108"/>
        <end position="127"/>
    </location>
</feature>
<feature type="transmembrane region" description="Helical" evidence="1">
    <location>
        <begin position="12"/>
        <end position="34"/>
    </location>
</feature>
<keyword evidence="1" id="KW-1133">Transmembrane helix</keyword>
<evidence type="ECO:0008006" key="4">
    <source>
        <dbReference type="Google" id="ProtNLM"/>
    </source>
</evidence>
<evidence type="ECO:0000313" key="3">
    <source>
        <dbReference type="Proteomes" id="UP000030518"/>
    </source>
</evidence>
<protein>
    <recommendedName>
        <fullName evidence="4">Transmembrane protein</fullName>
    </recommendedName>
</protein>
<dbReference type="PATRIC" id="fig|1300345.3.peg.2246"/>
<accession>A0A0A2WZY6</accession>
<gene>
    <name evidence="2" type="ORF">LF41_575</name>
</gene>
<dbReference type="STRING" id="1300345.LF41_575"/>
<comment type="caution">
    <text evidence="2">The sequence shown here is derived from an EMBL/GenBank/DDBJ whole genome shotgun (WGS) entry which is preliminary data.</text>
</comment>
<keyword evidence="3" id="KW-1185">Reference proteome</keyword>
<sequence>MTSRQRLMFANGIVLGLFAIPSFFMDIRAIFFGAGPLVTALRGEPSSGIGFLEAHGLAAIFALWFLYVGRTQAPPARAWHFTGAAVHTLLGASNIALWHFFIFMDMLALGYVSTAVHIAFAVLQFVVGMRATSHRAAADALRN</sequence>
<feature type="transmembrane region" description="Helical" evidence="1">
    <location>
        <begin position="46"/>
        <end position="67"/>
    </location>
</feature>
<dbReference type="EMBL" id="JRKJ01000018">
    <property type="protein sequence ID" value="KGQ18549.1"/>
    <property type="molecule type" value="Genomic_DNA"/>
</dbReference>
<feature type="transmembrane region" description="Helical" evidence="1">
    <location>
        <begin position="79"/>
        <end position="102"/>
    </location>
</feature>
<evidence type="ECO:0000256" key="1">
    <source>
        <dbReference type="SAM" id="Phobius"/>
    </source>
</evidence>
<organism evidence="2 3">
    <name type="scientific">Lysobacter dokdonensis DS-58</name>
    <dbReference type="NCBI Taxonomy" id="1300345"/>
    <lineage>
        <taxon>Bacteria</taxon>
        <taxon>Pseudomonadati</taxon>
        <taxon>Pseudomonadota</taxon>
        <taxon>Gammaproteobacteria</taxon>
        <taxon>Lysobacterales</taxon>
        <taxon>Lysobacteraceae</taxon>
        <taxon>Noviluteimonas</taxon>
    </lineage>
</organism>
<reference evidence="2 3" key="1">
    <citation type="submission" date="2014-09" db="EMBL/GenBank/DDBJ databases">
        <title>Genome sequences of Lysobacter dokdonensis DS-58.</title>
        <authorList>
            <person name="Kim J.F."/>
            <person name="Kwak M.-J."/>
        </authorList>
    </citation>
    <scope>NUCLEOTIDE SEQUENCE [LARGE SCALE GENOMIC DNA]</scope>
    <source>
        <strain evidence="2 3">DS-58</strain>
    </source>
</reference>
<dbReference type="Proteomes" id="UP000030518">
    <property type="component" value="Unassembled WGS sequence"/>
</dbReference>